<dbReference type="EMBL" id="JASJOT010000059">
    <property type="protein sequence ID" value="MDJ1498784.1"/>
    <property type="molecule type" value="Genomic_DNA"/>
</dbReference>
<proteinExistence type="predicted"/>
<comment type="caution">
    <text evidence="1">The sequence shown here is derived from an EMBL/GenBank/DDBJ whole genome shotgun (WGS) entry which is preliminary data.</text>
</comment>
<accession>A0ABT7CYD4</accession>
<keyword evidence="2" id="KW-1185">Reference proteome</keyword>
<name>A0ABT7CYD4_9BACT</name>
<dbReference type="Proteomes" id="UP001228581">
    <property type="component" value="Unassembled WGS sequence"/>
</dbReference>
<reference evidence="1 2" key="1">
    <citation type="submission" date="2023-05" db="EMBL/GenBank/DDBJ databases">
        <authorList>
            <person name="Zhang X."/>
        </authorList>
    </citation>
    <scope>NUCLEOTIDE SEQUENCE [LARGE SCALE GENOMIC DNA]</scope>
    <source>
        <strain evidence="1 2">DM2B3-1</strain>
    </source>
</reference>
<gene>
    <name evidence="1" type="ORF">QNI19_37995</name>
</gene>
<sequence>MASLGIKVKVIEPGGAPQTGFLNRVGGESTGLQLINDYLPFLEQTGKMFQSMALTSDTLPGKPLTARLSNGLKLY</sequence>
<evidence type="ECO:0000313" key="1">
    <source>
        <dbReference type="EMBL" id="MDJ1498784.1"/>
    </source>
</evidence>
<dbReference type="RefSeq" id="WP_314005556.1">
    <property type="nucleotide sequence ID" value="NZ_JASJOT010000059.1"/>
</dbReference>
<evidence type="ECO:0000313" key="2">
    <source>
        <dbReference type="Proteomes" id="UP001228581"/>
    </source>
</evidence>
<organism evidence="1 2">
    <name type="scientific">Xanthocytophaga flava</name>
    <dbReference type="NCBI Taxonomy" id="3048013"/>
    <lineage>
        <taxon>Bacteria</taxon>
        <taxon>Pseudomonadati</taxon>
        <taxon>Bacteroidota</taxon>
        <taxon>Cytophagia</taxon>
        <taxon>Cytophagales</taxon>
        <taxon>Rhodocytophagaceae</taxon>
        <taxon>Xanthocytophaga</taxon>
    </lineage>
</organism>
<protein>
    <submittedName>
        <fullName evidence="1">Uncharacterized protein</fullName>
    </submittedName>
</protein>